<feature type="region of interest" description="Disordered" evidence="1">
    <location>
        <begin position="302"/>
        <end position="343"/>
    </location>
</feature>
<evidence type="ECO:0000313" key="2">
    <source>
        <dbReference type="EMBL" id="KAF3553332.1"/>
    </source>
</evidence>
<evidence type="ECO:0000256" key="1">
    <source>
        <dbReference type="SAM" id="MobiDB-lite"/>
    </source>
</evidence>
<sequence>MDLERMIHKSKRAVNTLQAAIGSVDIQVSIDTVHPTSIDTVHLTSIDTVHSTSIDTVHLTSIDTVHPTSIDTFHQPSIDTAHHRRSTLFIHRRQKLFTRRRSTLFTRRRSTLFINRRSTLFINRRSTLFINCQEKELMSSFSQMLGIVYTEPNEESETMNDQIEKPDIEVQWTDEFARREEADISDKNSTSTDGTTSTSTDSRTSTSTYGTTSTSTDGKTSTSTDGTTSTSTDGTTSTLTDDTTSTSIDSTTSTFTKGTTSKSIDDIEKEMTMEDFLDLEEFLELELEEFLELEELLEDMDQNSKKKLDDDQNTSRGDLETSPKASIDSIDLHPPESIDRHPLLDEPHGFIVEMEPIEERMQESEASHNADSKHQRPLICAEEAVGLHKRVKRIHDPVKIVVPCAVVEVEFPIPPDRSLQLNPYNGVHDDPLHAEASQRGLRFRDEVDKGPAEAISINTDRIPSNDINKPASIDATTYPSIDTGRISEQKEFDVCGNFRDGDTTTRSDKSMGKKMRNWKKRKRIMGDSQLSLILRFSDGVRKSRVRSRCFSQPFAKPRALLIAEMIDKGAESMEEAFTQE</sequence>
<dbReference type="AlphaFoldDB" id="A0A8S9QGN8"/>
<reference evidence="2" key="1">
    <citation type="submission" date="2019-12" db="EMBL/GenBank/DDBJ databases">
        <title>Genome sequencing and annotation of Brassica cretica.</title>
        <authorList>
            <person name="Studholme D.J."/>
            <person name="Sarris P."/>
        </authorList>
    </citation>
    <scope>NUCLEOTIDE SEQUENCE</scope>
    <source>
        <strain evidence="2">PFS-109/04</strain>
        <tissue evidence="2">Leaf</tissue>
    </source>
</reference>
<proteinExistence type="predicted"/>
<name>A0A8S9QGN8_BRACR</name>
<feature type="compositionally biased region" description="Basic and acidic residues" evidence="1">
    <location>
        <begin position="330"/>
        <end position="343"/>
    </location>
</feature>
<dbReference type="Proteomes" id="UP000712600">
    <property type="component" value="Unassembled WGS sequence"/>
</dbReference>
<evidence type="ECO:0000313" key="3">
    <source>
        <dbReference type="Proteomes" id="UP000712600"/>
    </source>
</evidence>
<feature type="region of interest" description="Disordered" evidence="1">
    <location>
        <begin position="179"/>
        <end position="261"/>
    </location>
</feature>
<feature type="compositionally biased region" description="Low complexity" evidence="1">
    <location>
        <begin position="189"/>
        <end position="261"/>
    </location>
</feature>
<organism evidence="2 3">
    <name type="scientific">Brassica cretica</name>
    <name type="common">Mustard</name>
    <dbReference type="NCBI Taxonomy" id="69181"/>
    <lineage>
        <taxon>Eukaryota</taxon>
        <taxon>Viridiplantae</taxon>
        <taxon>Streptophyta</taxon>
        <taxon>Embryophyta</taxon>
        <taxon>Tracheophyta</taxon>
        <taxon>Spermatophyta</taxon>
        <taxon>Magnoliopsida</taxon>
        <taxon>eudicotyledons</taxon>
        <taxon>Gunneridae</taxon>
        <taxon>Pentapetalae</taxon>
        <taxon>rosids</taxon>
        <taxon>malvids</taxon>
        <taxon>Brassicales</taxon>
        <taxon>Brassicaceae</taxon>
        <taxon>Brassiceae</taxon>
        <taxon>Brassica</taxon>
    </lineage>
</organism>
<dbReference type="EMBL" id="QGKX02000996">
    <property type="protein sequence ID" value="KAF3553332.1"/>
    <property type="molecule type" value="Genomic_DNA"/>
</dbReference>
<gene>
    <name evidence="2" type="ORF">F2Q69_00013076</name>
</gene>
<protein>
    <submittedName>
        <fullName evidence="2">Uncharacterized protein</fullName>
    </submittedName>
</protein>
<accession>A0A8S9QGN8</accession>
<comment type="caution">
    <text evidence="2">The sequence shown here is derived from an EMBL/GenBank/DDBJ whole genome shotgun (WGS) entry which is preliminary data.</text>
</comment>